<dbReference type="AlphaFoldDB" id="A0A934X193"/>
<dbReference type="GO" id="GO:1990281">
    <property type="term" value="C:efflux pump complex"/>
    <property type="evidence" value="ECO:0007669"/>
    <property type="project" value="TreeGrafter"/>
</dbReference>
<comment type="similarity">
    <text evidence="2">Belongs to the outer membrane factor (OMF) (TC 1.B.17) family.</text>
</comment>
<evidence type="ECO:0000256" key="2">
    <source>
        <dbReference type="ARBA" id="ARBA00007613"/>
    </source>
</evidence>
<dbReference type="PANTHER" id="PTHR30026">
    <property type="entry name" value="OUTER MEMBRANE PROTEIN TOLC"/>
    <property type="match status" value="1"/>
</dbReference>
<keyword evidence="5" id="KW-0812">Transmembrane</keyword>
<dbReference type="GO" id="GO:0015288">
    <property type="term" value="F:porin activity"/>
    <property type="evidence" value="ECO:0007669"/>
    <property type="project" value="TreeGrafter"/>
</dbReference>
<dbReference type="EMBL" id="JAEQBW010000009">
    <property type="protein sequence ID" value="MBK6266602.1"/>
    <property type="molecule type" value="Genomic_DNA"/>
</dbReference>
<sequence>MKYKITFIAALFVSLIGVQIQAQEILTFEDVVEIGLQNNFDIKISENNREIANNNYSVGNAGFLPTLDIQAVYAGDNNLRFQGTSASDSVFVVRDVRSNNYGASATLNWVFFDGARMFVTYDKLNDIREQAQWDAKGIVENTLSNILIAYYTIINEKSRFDILENTLALSRERLQIAEEKYKLGNFSKSEYLSAQVDFNADQSAYISQKGALSDAKVQLNVLLARDAEQVFTVADSIITIDGFFEIEKLRNKLREENYNLISSRIGLKIAEKEKNEIRTELLPQLAFSATSGLGRSNNPIGFLRATESTYLNYGFTASWRIFDGFNRNRRVENAIITRDNQQVSLDQLKNELLGQLETQYVLYQNRLELIRLEVKNVEVAKDNAEIALESFKVGRSNSLAFREAQLNAVQAAGRLLNALFEAKLAEIEILRITGTTITEY</sequence>
<evidence type="ECO:0000256" key="8">
    <source>
        <dbReference type="SAM" id="SignalP"/>
    </source>
</evidence>
<comment type="caution">
    <text evidence="9">The sequence shown here is derived from an EMBL/GenBank/DDBJ whole genome shotgun (WGS) entry which is preliminary data.</text>
</comment>
<keyword evidence="6" id="KW-0472">Membrane</keyword>
<dbReference type="PANTHER" id="PTHR30026:SF20">
    <property type="entry name" value="OUTER MEMBRANE PROTEIN TOLC"/>
    <property type="match status" value="1"/>
</dbReference>
<keyword evidence="8" id="KW-0732">Signal</keyword>
<dbReference type="SUPFAM" id="SSF56954">
    <property type="entry name" value="Outer membrane efflux proteins (OEP)"/>
    <property type="match status" value="1"/>
</dbReference>
<protein>
    <submittedName>
        <fullName evidence="9">TolC family protein</fullName>
    </submittedName>
</protein>
<reference evidence="9" key="1">
    <citation type="submission" date="2021-01" db="EMBL/GenBank/DDBJ databases">
        <title>Marivirga aurantiaca sp. nov., isolated from intertidal surface sediments.</title>
        <authorList>
            <person name="Zhang M."/>
        </authorList>
    </citation>
    <scope>NUCLEOTIDE SEQUENCE</scope>
    <source>
        <strain evidence="9">S37H4</strain>
    </source>
</reference>
<dbReference type="InterPro" id="IPR051906">
    <property type="entry name" value="TolC-like"/>
</dbReference>
<dbReference type="Gene3D" id="1.20.1600.10">
    <property type="entry name" value="Outer membrane efflux proteins (OEP)"/>
    <property type="match status" value="1"/>
</dbReference>
<evidence type="ECO:0000256" key="3">
    <source>
        <dbReference type="ARBA" id="ARBA00022448"/>
    </source>
</evidence>
<feature type="signal peptide" evidence="8">
    <location>
        <begin position="1"/>
        <end position="22"/>
    </location>
</feature>
<gene>
    <name evidence="9" type="ORF">JKA74_16270</name>
</gene>
<evidence type="ECO:0000256" key="5">
    <source>
        <dbReference type="ARBA" id="ARBA00022692"/>
    </source>
</evidence>
<evidence type="ECO:0000256" key="1">
    <source>
        <dbReference type="ARBA" id="ARBA00004442"/>
    </source>
</evidence>
<feature type="chain" id="PRO_5036767324" evidence="8">
    <location>
        <begin position="23"/>
        <end position="440"/>
    </location>
</feature>
<name>A0A934X193_9BACT</name>
<dbReference type="GO" id="GO:0015562">
    <property type="term" value="F:efflux transmembrane transporter activity"/>
    <property type="evidence" value="ECO:0007669"/>
    <property type="project" value="InterPro"/>
</dbReference>
<dbReference type="Pfam" id="PF02321">
    <property type="entry name" value="OEP"/>
    <property type="match status" value="2"/>
</dbReference>
<accession>A0A934X193</accession>
<dbReference type="GO" id="GO:0009279">
    <property type="term" value="C:cell outer membrane"/>
    <property type="evidence" value="ECO:0007669"/>
    <property type="project" value="UniProtKB-SubCell"/>
</dbReference>
<keyword evidence="10" id="KW-1185">Reference proteome</keyword>
<evidence type="ECO:0000256" key="6">
    <source>
        <dbReference type="ARBA" id="ARBA00023136"/>
    </source>
</evidence>
<keyword evidence="3" id="KW-0813">Transport</keyword>
<dbReference type="Proteomes" id="UP000611723">
    <property type="component" value="Unassembled WGS sequence"/>
</dbReference>
<evidence type="ECO:0000313" key="9">
    <source>
        <dbReference type="EMBL" id="MBK6266602.1"/>
    </source>
</evidence>
<keyword evidence="7" id="KW-0998">Cell outer membrane</keyword>
<dbReference type="InterPro" id="IPR003423">
    <property type="entry name" value="OMP_efflux"/>
</dbReference>
<evidence type="ECO:0000256" key="4">
    <source>
        <dbReference type="ARBA" id="ARBA00022452"/>
    </source>
</evidence>
<evidence type="ECO:0000256" key="7">
    <source>
        <dbReference type="ARBA" id="ARBA00023237"/>
    </source>
</evidence>
<organism evidence="9 10">
    <name type="scientific">Marivirga aurantiaca</name>
    <dbReference type="NCBI Taxonomy" id="2802615"/>
    <lineage>
        <taxon>Bacteria</taxon>
        <taxon>Pseudomonadati</taxon>
        <taxon>Bacteroidota</taxon>
        <taxon>Cytophagia</taxon>
        <taxon>Cytophagales</taxon>
        <taxon>Marivirgaceae</taxon>
        <taxon>Marivirga</taxon>
    </lineage>
</organism>
<comment type="subcellular location">
    <subcellularLocation>
        <location evidence="1">Cell outer membrane</location>
    </subcellularLocation>
</comment>
<dbReference type="RefSeq" id="WP_201432286.1">
    <property type="nucleotide sequence ID" value="NZ_JAEQBW010000009.1"/>
</dbReference>
<evidence type="ECO:0000313" key="10">
    <source>
        <dbReference type="Proteomes" id="UP000611723"/>
    </source>
</evidence>
<keyword evidence="4" id="KW-1134">Transmembrane beta strand</keyword>
<proteinExistence type="inferred from homology"/>